<sequence>MSKNVSMLNVEVVKEQHDFSERELKILDVLLLNLCANANMNVLKQGMAMNPIEQGSDHIFGVQLAWAQSITPEVNEEFKEAIDKRFKTGFKMCDIEGAQVSFVENAYLVK</sequence>
<dbReference type="Proteomes" id="UP000255326">
    <property type="component" value="Unassembled WGS sequence"/>
</dbReference>
<name>A0A370GPB4_9BACI</name>
<reference evidence="1 2" key="1">
    <citation type="submission" date="2018-07" db="EMBL/GenBank/DDBJ databases">
        <title>Genomic Encyclopedia of Type Strains, Phase IV (KMG-IV): sequencing the most valuable type-strain genomes for metagenomic binning, comparative biology and taxonomic classification.</title>
        <authorList>
            <person name="Goeker M."/>
        </authorList>
    </citation>
    <scope>NUCLEOTIDE SEQUENCE [LARGE SCALE GENOMIC DNA]</scope>
    <source>
        <strain evidence="1 2">DSM 25281</strain>
    </source>
</reference>
<keyword evidence="2" id="KW-1185">Reference proteome</keyword>
<dbReference type="AlphaFoldDB" id="A0A370GPB4"/>
<evidence type="ECO:0000313" key="1">
    <source>
        <dbReference type="EMBL" id="RDI45575.1"/>
    </source>
</evidence>
<accession>A0A370GPB4</accession>
<gene>
    <name evidence="1" type="ORF">DFR59_102203</name>
</gene>
<comment type="caution">
    <text evidence="1">The sequence shown here is derived from an EMBL/GenBank/DDBJ whole genome shotgun (WGS) entry which is preliminary data.</text>
</comment>
<evidence type="ECO:0000313" key="2">
    <source>
        <dbReference type="Proteomes" id="UP000255326"/>
    </source>
</evidence>
<proteinExistence type="predicted"/>
<organism evidence="1 2">
    <name type="scientific">Falsibacillus pallidus</name>
    <dbReference type="NCBI Taxonomy" id="493781"/>
    <lineage>
        <taxon>Bacteria</taxon>
        <taxon>Bacillati</taxon>
        <taxon>Bacillota</taxon>
        <taxon>Bacilli</taxon>
        <taxon>Bacillales</taxon>
        <taxon>Bacillaceae</taxon>
        <taxon>Falsibacillus</taxon>
    </lineage>
</organism>
<dbReference type="OrthoDB" id="2880794at2"/>
<protein>
    <submittedName>
        <fullName evidence="1">Uncharacterized protein</fullName>
    </submittedName>
</protein>
<dbReference type="EMBL" id="QQAY01000002">
    <property type="protein sequence ID" value="RDI45575.1"/>
    <property type="molecule type" value="Genomic_DNA"/>
</dbReference>
<dbReference type="RefSeq" id="WP_114744421.1">
    <property type="nucleotide sequence ID" value="NZ_QQAY01000002.1"/>
</dbReference>